<comment type="caution">
    <text evidence="3">The sequence shown here is derived from an EMBL/GenBank/DDBJ whole genome shotgun (WGS) entry which is preliminary data.</text>
</comment>
<feature type="chain" id="PRO_5040859027" evidence="2">
    <location>
        <begin position="28"/>
        <end position="160"/>
    </location>
</feature>
<feature type="region of interest" description="Disordered" evidence="1">
    <location>
        <begin position="108"/>
        <end position="137"/>
    </location>
</feature>
<feature type="region of interest" description="Disordered" evidence="1">
    <location>
        <begin position="36"/>
        <end position="87"/>
    </location>
</feature>
<dbReference type="Proteomes" id="UP001153678">
    <property type="component" value="Unassembled WGS sequence"/>
</dbReference>
<accession>A0A9W4SKB6</accession>
<name>A0A9W4SKB6_9GLOM</name>
<proteinExistence type="predicted"/>
<feature type="signal peptide" evidence="2">
    <location>
        <begin position="1"/>
        <end position="27"/>
    </location>
</feature>
<evidence type="ECO:0000313" key="4">
    <source>
        <dbReference type="Proteomes" id="UP001153678"/>
    </source>
</evidence>
<feature type="compositionally biased region" description="Polar residues" evidence="1">
    <location>
        <begin position="117"/>
        <end position="128"/>
    </location>
</feature>
<dbReference type="EMBL" id="CAMKVN010000832">
    <property type="protein sequence ID" value="CAI2171560.1"/>
    <property type="molecule type" value="Genomic_DNA"/>
</dbReference>
<sequence length="160" mass="15680">MSKFTKLSICAIVALFIIVTISSTAFAGDAQLVARQDDPAPSETPDASIKVTSKDDGAAPEITPDATADAAPAEGKTPAAVATPVPSGTGPGYASKIASAINSVTAGASMIPPQPSSAPKYTSGSGSDAKTAPASKSAANKIESGLISVAAIAAVGLFYL</sequence>
<evidence type="ECO:0000256" key="2">
    <source>
        <dbReference type="SAM" id="SignalP"/>
    </source>
</evidence>
<evidence type="ECO:0000313" key="3">
    <source>
        <dbReference type="EMBL" id="CAI2171560.1"/>
    </source>
</evidence>
<feature type="compositionally biased region" description="Low complexity" evidence="1">
    <location>
        <begin position="59"/>
        <end position="74"/>
    </location>
</feature>
<protein>
    <submittedName>
        <fullName evidence="3">19341_t:CDS:1</fullName>
    </submittedName>
</protein>
<dbReference type="AlphaFoldDB" id="A0A9W4SKB6"/>
<dbReference type="OrthoDB" id="10605028at2759"/>
<organism evidence="3 4">
    <name type="scientific">Funneliformis geosporum</name>
    <dbReference type="NCBI Taxonomy" id="1117311"/>
    <lineage>
        <taxon>Eukaryota</taxon>
        <taxon>Fungi</taxon>
        <taxon>Fungi incertae sedis</taxon>
        <taxon>Mucoromycota</taxon>
        <taxon>Glomeromycotina</taxon>
        <taxon>Glomeromycetes</taxon>
        <taxon>Glomerales</taxon>
        <taxon>Glomeraceae</taxon>
        <taxon>Funneliformis</taxon>
    </lineage>
</organism>
<keyword evidence="4" id="KW-1185">Reference proteome</keyword>
<gene>
    <name evidence="3" type="ORF">FWILDA_LOCUS5141</name>
</gene>
<evidence type="ECO:0000256" key="1">
    <source>
        <dbReference type="SAM" id="MobiDB-lite"/>
    </source>
</evidence>
<reference evidence="3" key="1">
    <citation type="submission" date="2022-08" db="EMBL/GenBank/DDBJ databases">
        <authorList>
            <person name="Kallberg Y."/>
            <person name="Tangrot J."/>
            <person name="Rosling A."/>
        </authorList>
    </citation>
    <scope>NUCLEOTIDE SEQUENCE</scope>
    <source>
        <strain evidence="3">Wild A</strain>
    </source>
</reference>
<keyword evidence="2" id="KW-0732">Signal</keyword>